<feature type="chain" id="PRO_5019040374" description="alpha-L-rhamnosidase" evidence="4">
    <location>
        <begin position="20"/>
        <end position="780"/>
    </location>
</feature>
<dbReference type="EC" id="3.2.1.40" evidence="2"/>
<protein>
    <recommendedName>
        <fullName evidence="2">alpha-L-rhamnosidase</fullName>
        <ecNumber evidence="2">3.2.1.40</ecNumber>
    </recommendedName>
</protein>
<feature type="signal peptide" evidence="4">
    <location>
        <begin position="1"/>
        <end position="19"/>
    </location>
</feature>
<comment type="catalytic activity">
    <reaction evidence="1">
        <text>Hydrolysis of terminal non-reducing alpha-L-rhamnose residues in alpha-L-rhamnosides.</text>
        <dbReference type="EC" id="3.2.1.40"/>
    </reaction>
</comment>
<dbReference type="InterPro" id="IPR016007">
    <property type="entry name" value="Alpha_rhamnosid"/>
</dbReference>
<dbReference type="InterPro" id="IPR012341">
    <property type="entry name" value="6hp_glycosidase-like_sf"/>
</dbReference>
<dbReference type="AlphaFoldDB" id="A0A437MI48"/>
<dbReference type="InterPro" id="IPR035398">
    <property type="entry name" value="Bac_rhamnosid_C"/>
</dbReference>
<dbReference type="InterPro" id="IPR035396">
    <property type="entry name" value="Bac_rhamnosid6H"/>
</dbReference>
<dbReference type="InterPro" id="IPR008979">
    <property type="entry name" value="Galactose-bd-like_sf"/>
</dbReference>
<dbReference type="GO" id="GO:0030596">
    <property type="term" value="F:alpha-L-rhamnosidase activity"/>
    <property type="evidence" value="ECO:0007669"/>
    <property type="project" value="UniProtKB-EC"/>
</dbReference>
<dbReference type="EMBL" id="SACK01000011">
    <property type="protein sequence ID" value="RVT97334.1"/>
    <property type="molecule type" value="Genomic_DNA"/>
</dbReference>
<feature type="domain" description="Alpha-L-rhamnosidase six-hairpin glycosidase" evidence="5">
    <location>
        <begin position="336"/>
        <end position="659"/>
    </location>
</feature>
<feature type="domain" description="Alpha-L-rhamnosidase C-terminal" evidence="6">
    <location>
        <begin position="661"/>
        <end position="733"/>
    </location>
</feature>
<gene>
    <name evidence="7" type="ORF">EOD41_18725</name>
</gene>
<dbReference type="SUPFAM" id="SSF49785">
    <property type="entry name" value="Galactose-binding domain-like"/>
    <property type="match status" value="1"/>
</dbReference>
<proteinExistence type="predicted"/>
<keyword evidence="3" id="KW-0378">Hydrolase</keyword>
<dbReference type="Gene3D" id="1.50.10.10">
    <property type="match status" value="1"/>
</dbReference>
<evidence type="ECO:0000256" key="4">
    <source>
        <dbReference type="SAM" id="SignalP"/>
    </source>
</evidence>
<dbReference type="PANTHER" id="PTHR33307">
    <property type="entry name" value="ALPHA-RHAMNOSIDASE (EUROFUNG)"/>
    <property type="match status" value="1"/>
</dbReference>
<dbReference type="Pfam" id="PF17389">
    <property type="entry name" value="Bac_rhamnosid6H"/>
    <property type="match status" value="1"/>
</dbReference>
<dbReference type="SUPFAM" id="SSF48208">
    <property type="entry name" value="Six-hairpin glycosidases"/>
    <property type="match status" value="1"/>
</dbReference>
<dbReference type="OrthoDB" id="9815108at2"/>
<dbReference type="Proteomes" id="UP000282759">
    <property type="component" value="Unassembled WGS sequence"/>
</dbReference>
<evidence type="ECO:0000256" key="2">
    <source>
        <dbReference type="ARBA" id="ARBA00012652"/>
    </source>
</evidence>
<evidence type="ECO:0000313" key="8">
    <source>
        <dbReference type="Proteomes" id="UP000282759"/>
    </source>
</evidence>
<keyword evidence="4" id="KW-0732">Signal</keyword>
<evidence type="ECO:0000259" key="5">
    <source>
        <dbReference type="Pfam" id="PF17389"/>
    </source>
</evidence>
<keyword evidence="8" id="KW-1185">Reference proteome</keyword>
<evidence type="ECO:0000259" key="6">
    <source>
        <dbReference type="Pfam" id="PF17390"/>
    </source>
</evidence>
<accession>A0A437MI48</accession>
<dbReference type="InterPro" id="IPR008928">
    <property type="entry name" value="6-hairpin_glycosidase_sf"/>
</dbReference>
<name>A0A437MI48_9SPHI</name>
<dbReference type="PANTHER" id="PTHR33307:SF6">
    <property type="entry name" value="ALPHA-RHAMNOSIDASE (EUROFUNG)-RELATED"/>
    <property type="match status" value="1"/>
</dbReference>
<sequence length="780" mass="88366">MSKYSLLFLICLNSIRLLAQPKNAEIREPWHAQWISAPMLKNDINVWQVFRKEIDLPDRPQCAVARIAVDSKYWLWINGKMVVYEGGLKRGPDPKNTYFDVVDLSRHLKKGKNTIAVLAWYWGKDGFSHKNSGVAGFVADFDIDGKKIGTDDAWKAMRHTAYGNTGAPHPNYRLSDDNIHFDARNDIGPWISSGYDDSKWPNAIVYGKPPVAPWHQLVERPIPLWKVSPLRRYENLKGIPKVSKGESIVAKLPLNITISPYLKIKAPAGLVIDMRTDNYNGGSEFNYRAEYVTKEGVQEFESLAYLNGHEMIYTMPKGVEILELAYRETKYDTEFVGSFQSSDPFLDRLWLKCRNTMNVNMRDAIQDPDRERAQWWGDAAIVQGEILHSCDVKAHALIKKAIDNLVDWQKDDGVLYSPVPAGSWDRELPGQMLASIGRYGFWYYYRYTGDMATIKHAYPAVKRYLDLWKLGPDGLLVHRPGGWDWGDWGDNIDRPVLDNALLYQALGTAVDMAKIVGDQVAISKYQNMMKSIDDNYDRVFWTGTSYRSEGFKGLTDDRGHAWAVISGLAKQQYYPAIKKVFETSFNSSPYMEKYVMESLFKMNYPDAALTRMKQRYQKMVESPLTTLWEGWGVGKEGYGGGSYNHGWSGGPLTLLMEYVCGISPLEPGFVKFQVSPQPGHLVNASASFESVKGTIRSSFERSSEGIQVKVTVPASSNAVVLMPSQAVKRIKINGTLAWENGNYLNGHKKPSEVVESRIGFEVAAGEWKFIAEVDHLNRRE</sequence>
<evidence type="ECO:0000256" key="3">
    <source>
        <dbReference type="ARBA" id="ARBA00022801"/>
    </source>
</evidence>
<evidence type="ECO:0000313" key="7">
    <source>
        <dbReference type="EMBL" id="RVT97334.1"/>
    </source>
</evidence>
<evidence type="ECO:0000256" key="1">
    <source>
        <dbReference type="ARBA" id="ARBA00001445"/>
    </source>
</evidence>
<reference evidence="7 8" key="1">
    <citation type="submission" date="2019-01" db="EMBL/GenBank/DDBJ databases">
        <authorList>
            <person name="Chen W.-M."/>
        </authorList>
    </citation>
    <scope>NUCLEOTIDE SEQUENCE [LARGE SCALE GENOMIC DNA]</scope>
    <source>
        <strain evidence="7 8">YBJ-36</strain>
    </source>
</reference>
<dbReference type="GO" id="GO:0005975">
    <property type="term" value="P:carbohydrate metabolic process"/>
    <property type="evidence" value="ECO:0007669"/>
    <property type="project" value="InterPro"/>
</dbReference>
<dbReference type="Pfam" id="PF17390">
    <property type="entry name" value="Bac_rhamnosid_C"/>
    <property type="match status" value="1"/>
</dbReference>
<dbReference type="Gene3D" id="2.60.420.10">
    <property type="entry name" value="Maltose phosphorylase, domain 3"/>
    <property type="match status" value="1"/>
</dbReference>
<organism evidence="7 8">
    <name type="scientific">Mucilaginibacter limnophilus</name>
    <dbReference type="NCBI Taxonomy" id="1932778"/>
    <lineage>
        <taxon>Bacteria</taxon>
        <taxon>Pseudomonadati</taxon>
        <taxon>Bacteroidota</taxon>
        <taxon>Sphingobacteriia</taxon>
        <taxon>Sphingobacteriales</taxon>
        <taxon>Sphingobacteriaceae</taxon>
        <taxon>Mucilaginibacter</taxon>
    </lineage>
</organism>
<dbReference type="Gene3D" id="2.60.120.260">
    <property type="entry name" value="Galactose-binding domain-like"/>
    <property type="match status" value="1"/>
</dbReference>
<comment type="caution">
    <text evidence="7">The sequence shown here is derived from an EMBL/GenBank/DDBJ whole genome shotgun (WGS) entry which is preliminary data.</text>
</comment>